<name>A0A2P9AWR0_9HYPH</name>
<sequence>MTGSHLSPSTNFCPKLGKNVGKLTKRSGGRPVDMDEWCNSQRAPTGTQLARVTADGRGYVTEPVVTIQSLNLNACRLAADLYGPEDDVDTRSFGSRLPI</sequence>
<organism evidence="2 3">
    <name type="scientific">Mesorhizobium delmotii</name>
    <dbReference type="NCBI Taxonomy" id="1631247"/>
    <lineage>
        <taxon>Bacteria</taxon>
        <taxon>Pseudomonadati</taxon>
        <taxon>Pseudomonadota</taxon>
        <taxon>Alphaproteobacteria</taxon>
        <taxon>Hyphomicrobiales</taxon>
        <taxon>Phyllobacteriaceae</taxon>
        <taxon>Mesorhizobium</taxon>
    </lineage>
</organism>
<evidence type="ECO:0000256" key="1">
    <source>
        <dbReference type="SAM" id="MobiDB-lite"/>
    </source>
</evidence>
<dbReference type="Proteomes" id="UP000245698">
    <property type="component" value="Unassembled WGS sequence"/>
</dbReference>
<protein>
    <submittedName>
        <fullName evidence="2">Uncharacterized protein</fullName>
    </submittedName>
</protein>
<gene>
    <name evidence="2" type="ORF">BQ8482_850004</name>
</gene>
<accession>A0A2P9AWR0</accession>
<feature type="region of interest" description="Disordered" evidence="1">
    <location>
        <begin position="1"/>
        <end position="40"/>
    </location>
</feature>
<evidence type="ECO:0000313" key="2">
    <source>
        <dbReference type="EMBL" id="SJM35607.1"/>
    </source>
</evidence>
<feature type="compositionally biased region" description="Polar residues" evidence="1">
    <location>
        <begin position="1"/>
        <end position="12"/>
    </location>
</feature>
<dbReference type="EMBL" id="FUIG01000098">
    <property type="protein sequence ID" value="SJM35607.1"/>
    <property type="molecule type" value="Genomic_DNA"/>
</dbReference>
<dbReference type="AlphaFoldDB" id="A0A2P9AWR0"/>
<evidence type="ECO:0000313" key="3">
    <source>
        <dbReference type="Proteomes" id="UP000245698"/>
    </source>
</evidence>
<proteinExistence type="predicted"/>
<reference evidence="3" key="1">
    <citation type="submission" date="2016-12" db="EMBL/GenBank/DDBJ databases">
        <authorList>
            <person name="Brunel B."/>
        </authorList>
    </citation>
    <scope>NUCLEOTIDE SEQUENCE [LARGE SCALE GENOMIC DNA]</scope>
</reference>
<keyword evidence="3" id="KW-1185">Reference proteome</keyword>